<gene>
    <name evidence="2" type="ordered locus">Cpar_0476</name>
</gene>
<protein>
    <recommendedName>
        <fullName evidence="1">LA2681-like HEPN domain-containing protein</fullName>
    </recommendedName>
</protein>
<organism evidence="2 3">
    <name type="scientific">Chlorobaculum parvum (strain DSM 263 / NCIMB 8327)</name>
    <name type="common">Chlorobium vibrioforme subsp. thiosulfatophilum</name>
    <dbReference type="NCBI Taxonomy" id="517417"/>
    <lineage>
        <taxon>Bacteria</taxon>
        <taxon>Pseudomonadati</taxon>
        <taxon>Chlorobiota</taxon>
        <taxon>Chlorobiia</taxon>
        <taxon>Chlorobiales</taxon>
        <taxon>Chlorobiaceae</taxon>
        <taxon>Chlorobaculum</taxon>
    </lineage>
</organism>
<dbReference type="eggNOG" id="COG0457">
    <property type="taxonomic scope" value="Bacteria"/>
</dbReference>
<dbReference type="HOGENOM" id="CLU_540480_0_0_10"/>
<dbReference type="OrthoDB" id="108555at2"/>
<name>B3QLK8_CHLP8</name>
<dbReference type="SUPFAM" id="SSF48452">
    <property type="entry name" value="TPR-like"/>
    <property type="match status" value="1"/>
</dbReference>
<evidence type="ECO:0000313" key="2">
    <source>
        <dbReference type="EMBL" id="ACF10898.1"/>
    </source>
</evidence>
<accession>B3QLK8</accession>
<dbReference type="KEGG" id="cpc:Cpar_0476"/>
<feature type="domain" description="LA2681-like HEPN" evidence="1">
    <location>
        <begin position="266"/>
        <end position="477"/>
    </location>
</feature>
<dbReference type="InterPro" id="IPR040826">
    <property type="entry name" value="HEPN_LA2681"/>
</dbReference>
<dbReference type="RefSeq" id="WP_012501731.1">
    <property type="nucleotide sequence ID" value="NC_011027.1"/>
</dbReference>
<dbReference type="EMBL" id="CP001099">
    <property type="protein sequence ID" value="ACF10898.1"/>
    <property type="molecule type" value="Genomic_DNA"/>
</dbReference>
<proteinExistence type="predicted"/>
<dbReference type="Gene3D" id="1.25.40.10">
    <property type="entry name" value="Tetratricopeptide repeat domain"/>
    <property type="match status" value="1"/>
</dbReference>
<keyword evidence="3" id="KW-1185">Reference proteome</keyword>
<dbReference type="Proteomes" id="UP000008811">
    <property type="component" value="Chromosome"/>
</dbReference>
<reference evidence="2" key="1">
    <citation type="submission" date="2008-06" db="EMBL/GenBank/DDBJ databases">
        <title>Complete sequence of Chlorobaculum parvum NCIB 8327.</title>
        <authorList>
            <consortium name="US DOE Joint Genome Institute"/>
            <person name="Lucas S."/>
            <person name="Copeland A."/>
            <person name="Lapidus A."/>
            <person name="Glavina del Rio T."/>
            <person name="Dalin E."/>
            <person name="Tice H."/>
            <person name="Bruce D."/>
            <person name="Goodwin L."/>
            <person name="Pitluck S."/>
            <person name="Schmutz J."/>
            <person name="Larimer F."/>
            <person name="Land M."/>
            <person name="Hauser L."/>
            <person name="Kyrpides N."/>
            <person name="Mikhailova N."/>
            <person name="Zhao F."/>
            <person name="Li T."/>
            <person name="Liu Z."/>
            <person name="Overmann J."/>
            <person name="Bryant D.A."/>
            <person name="Richardson P."/>
        </authorList>
    </citation>
    <scope>NUCLEOTIDE SEQUENCE [LARGE SCALE GENOMIC DNA]</scope>
    <source>
        <strain evidence="2">NCIB 8327</strain>
    </source>
</reference>
<dbReference type="STRING" id="517417.Cpar_0476"/>
<dbReference type="Pfam" id="PF18733">
    <property type="entry name" value="HEPN_LA2681"/>
    <property type="match status" value="1"/>
</dbReference>
<dbReference type="AlphaFoldDB" id="B3QLK8"/>
<dbReference type="InterPro" id="IPR011990">
    <property type="entry name" value="TPR-like_helical_dom_sf"/>
</dbReference>
<evidence type="ECO:0000259" key="1">
    <source>
        <dbReference type="Pfam" id="PF18733"/>
    </source>
</evidence>
<evidence type="ECO:0000313" key="3">
    <source>
        <dbReference type="Proteomes" id="UP000008811"/>
    </source>
</evidence>
<sequence length="504" mass="59287">MHNVSLNDLARLIDQAIDSGNKAAIQKSIEVLDEVLECELNALGIAQINYYKANCFAAIRNIKGTDKLWDWDDLEMEKEIYFLRIAKNSISDIPFEQDGTDLRFRILTNLANALNHIGRFAEAIALWDEVLGVLPNYSMSIGNRGLALYRYGACLYDSGHRSLFFNESYHQIKRSLEIGLEEHAVEGMRCWMNHLLEIYDWERFHFKPQVESRGRSKQEKFYRTWCLNNRLFLNPLNDLWKEDVAANDILTFPSVMVKLTDFPHGTPPEFYGIYNQLKQEYVSARFVLFDAIDDSKKRLHFSDKKVKLYDMLDYRVYRLWVEKLKMAFLGAHAIFDKIAYLVNSYWELGLNVRRINYKTCWFSEGRADLGLAMPFKSSKNWALRGLYWVSKEFIGEKEKNSPLQPEAWHISEIRNHIAHKYLKVYDHYLVDAKQLRVHKGHDWEYPISDRELISQTLNLLKLVRNALIYLSLAAHNEEQRKREEVDKGLIGEFQLVEVEDKYRI</sequence>